<dbReference type="PANTHER" id="PTHR31403:SF7">
    <property type="entry name" value="PHOSPHOLIPASE A1-IGAMMA3, CHLOROPLASTIC"/>
    <property type="match status" value="1"/>
</dbReference>
<dbReference type="CDD" id="cd00519">
    <property type="entry name" value="Lipase_3"/>
    <property type="match status" value="1"/>
</dbReference>
<dbReference type="Gene3D" id="3.40.50.1820">
    <property type="entry name" value="alpha/beta hydrolase"/>
    <property type="match status" value="1"/>
</dbReference>
<reference evidence="6" key="1">
    <citation type="submission" date="2019-12" db="EMBL/GenBank/DDBJ databases">
        <title>The DNA Methylation Landscape of Giant Viruses.</title>
        <authorList>
            <person name="Jeudy S."/>
            <person name="Rigou S."/>
            <person name="Alempic J.-M."/>
            <person name="Claverie J.-M."/>
            <person name="Abergel C."/>
            <person name="Legendre M."/>
        </authorList>
    </citation>
    <scope>NUCLEOTIDE SEQUENCE</scope>
    <source>
        <strain evidence="6">P4</strain>
    </source>
</reference>
<evidence type="ECO:0000313" key="6">
    <source>
        <dbReference type="EMBL" id="QIN54213.1"/>
    </source>
</evidence>
<dbReference type="PANTHER" id="PTHR31403">
    <property type="entry name" value="PHOSPHOLIPASE A1-IBETA2, CHLOROPLASTIC"/>
    <property type="match status" value="1"/>
</dbReference>
<dbReference type="Proteomes" id="UP001224087">
    <property type="component" value="Segment"/>
</dbReference>
<name>A0A6G8MXC5_9VIRU</name>
<evidence type="ECO:0000256" key="1">
    <source>
        <dbReference type="ARBA" id="ARBA00022801"/>
    </source>
</evidence>
<keyword evidence="2" id="KW-0809">Transit peptide</keyword>
<evidence type="ECO:0000256" key="3">
    <source>
        <dbReference type="ARBA" id="ARBA00022963"/>
    </source>
</evidence>
<keyword evidence="3" id="KW-0442">Lipid degradation</keyword>
<feature type="domain" description="Fungal lipase-type" evidence="5">
    <location>
        <begin position="60"/>
        <end position="201"/>
    </location>
</feature>
<proteinExistence type="predicted"/>
<evidence type="ECO:0000256" key="2">
    <source>
        <dbReference type="ARBA" id="ARBA00022946"/>
    </source>
</evidence>
<organism evidence="6 7">
    <name type="scientific">Cedratvirus kamchatka</name>
    <dbReference type="NCBI Taxonomy" id="2716914"/>
    <lineage>
        <taxon>Viruses</taxon>
        <taxon>Pithoviruses</taxon>
        <taxon>Orthocedratvirinae</taxon>
        <taxon>Alphacedratvirus</taxon>
        <taxon>Alphacedratvirus rossiense</taxon>
    </lineage>
</organism>
<dbReference type="GO" id="GO:0004620">
    <property type="term" value="F:phospholipase activity"/>
    <property type="evidence" value="ECO:0007669"/>
    <property type="project" value="UniProtKB-ARBA"/>
</dbReference>
<dbReference type="InterPro" id="IPR002921">
    <property type="entry name" value="Fungal_lipase-type"/>
</dbReference>
<evidence type="ECO:0000256" key="4">
    <source>
        <dbReference type="ARBA" id="ARBA00023098"/>
    </source>
</evidence>
<gene>
    <name evidence="6" type="primary">ck88</name>
</gene>
<sequence>MSFPFPLSCFLLQIISDLYDGKPANHNLKLIETFSFPSFFLETEKDIAALYLDEDKNEAYLVFRGTTNYAETVIDLEFHQTEFIQKTFPLDFEVISPVDEEITSEPLVHCGFYKVYSYLSQKVNLALHALSVDKIYLAGHSMGAALALLFAYALPSRYQKHVYIFACPRVGNYEFVKKVEESVEQLYNIQNETDVVPQLPAPITLGYVYSSPGRICIFRKVKSTLVENHHATTYLEGLSEKKLISIPHNLPVEKHVLEFGE</sequence>
<dbReference type="SUPFAM" id="SSF53474">
    <property type="entry name" value="alpha/beta-Hydrolases"/>
    <property type="match status" value="1"/>
</dbReference>
<accession>A0A6G8MXC5</accession>
<dbReference type="Pfam" id="PF01764">
    <property type="entry name" value="Lipase_3"/>
    <property type="match status" value="1"/>
</dbReference>
<keyword evidence="1" id="KW-0378">Hydrolase</keyword>
<evidence type="ECO:0000313" key="7">
    <source>
        <dbReference type="Proteomes" id="UP001224087"/>
    </source>
</evidence>
<keyword evidence="7" id="KW-1185">Reference proteome</keyword>
<dbReference type="EMBL" id="MN873693">
    <property type="protein sequence ID" value="QIN54213.1"/>
    <property type="molecule type" value="Genomic_DNA"/>
</dbReference>
<keyword evidence="4" id="KW-0443">Lipid metabolism</keyword>
<dbReference type="InterPro" id="IPR029058">
    <property type="entry name" value="AB_hydrolase_fold"/>
</dbReference>
<protein>
    <submittedName>
        <fullName evidence="6">Class 3 lipase</fullName>
    </submittedName>
</protein>
<dbReference type="GO" id="GO:0016042">
    <property type="term" value="P:lipid catabolic process"/>
    <property type="evidence" value="ECO:0007669"/>
    <property type="project" value="UniProtKB-KW"/>
</dbReference>
<evidence type="ECO:0000259" key="5">
    <source>
        <dbReference type="Pfam" id="PF01764"/>
    </source>
</evidence>